<dbReference type="Proteomes" id="UP000290106">
    <property type="component" value="Unassembled WGS sequence"/>
</dbReference>
<dbReference type="GO" id="GO:0004000">
    <property type="term" value="F:adenosine deaminase activity"/>
    <property type="evidence" value="ECO:0007669"/>
    <property type="project" value="TreeGrafter"/>
</dbReference>
<dbReference type="GO" id="GO:0006154">
    <property type="term" value="P:adenosine catabolic process"/>
    <property type="evidence" value="ECO:0007669"/>
    <property type="project" value="TreeGrafter"/>
</dbReference>
<evidence type="ECO:0000313" key="9">
    <source>
        <dbReference type="Proteomes" id="UP000290106"/>
    </source>
</evidence>
<evidence type="ECO:0000256" key="5">
    <source>
        <dbReference type="ARBA" id="ARBA00022801"/>
    </source>
</evidence>
<dbReference type="InterPro" id="IPR001365">
    <property type="entry name" value="A_deaminase_dom"/>
</dbReference>
<reference evidence="8 9" key="1">
    <citation type="submission" date="2019-01" db="EMBL/GenBank/DDBJ databases">
        <title>Blautia sp. nov. KGMB01111 isolated human feces.</title>
        <authorList>
            <person name="Park J.-E."/>
            <person name="Kim J.-S."/>
            <person name="Park S.-H."/>
        </authorList>
    </citation>
    <scope>NUCLEOTIDE SEQUENCE [LARGE SCALE GENOMIC DNA]</scope>
    <source>
        <strain evidence="8 9">KGMB01111</strain>
    </source>
</reference>
<dbReference type="NCBIfam" id="TIGR01430">
    <property type="entry name" value="aden_deam"/>
    <property type="match status" value="1"/>
</dbReference>
<evidence type="ECO:0000259" key="7">
    <source>
        <dbReference type="Pfam" id="PF00962"/>
    </source>
</evidence>
<dbReference type="RefSeq" id="WP_129257101.1">
    <property type="nucleotide sequence ID" value="NZ_SDKC01000001.1"/>
</dbReference>
<dbReference type="SUPFAM" id="SSF51556">
    <property type="entry name" value="Metallo-dependent hydrolases"/>
    <property type="match status" value="1"/>
</dbReference>
<keyword evidence="4" id="KW-0479">Metal-binding</keyword>
<evidence type="ECO:0000256" key="4">
    <source>
        <dbReference type="ARBA" id="ARBA00022723"/>
    </source>
</evidence>
<dbReference type="EMBL" id="SDKC01000001">
    <property type="protein sequence ID" value="RXS74443.1"/>
    <property type="molecule type" value="Genomic_DNA"/>
</dbReference>
<keyword evidence="9" id="KW-1185">Reference proteome</keyword>
<organism evidence="8 9">
    <name type="scientific">Blautia faecicola</name>
    <dbReference type="NCBI Taxonomy" id="2509240"/>
    <lineage>
        <taxon>Bacteria</taxon>
        <taxon>Bacillati</taxon>
        <taxon>Bacillota</taxon>
        <taxon>Clostridia</taxon>
        <taxon>Lachnospirales</taxon>
        <taxon>Lachnospiraceae</taxon>
        <taxon>Blautia</taxon>
    </lineage>
</organism>
<dbReference type="OrthoDB" id="9779574at2"/>
<evidence type="ECO:0000256" key="2">
    <source>
        <dbReference type="ARBA" id="ARBA00006676"/>
    </source>
</evidence>
<dbReference type="GO" id="GO:0005829">
    <property type="term" value="C:cytosol"/>
    <property type="evidence" value="ECO:0007669"/>
    <property type="project" value="TreeGrafter"/>
</dbReference>
<accession>A0A4Q1RFS0</accession>
<dbReference type="InterPro" id="IPR006330">
    <property type="entry name" value="Ado/ade_deaminase"/>
</dbReference>
<evidence type="ECO:0000313" key="8">
    <source>
        <dbReference type="EMBL" id="RXS74443.1"/>
    </source>
</evidence>
<dbReference type="EC" id="3.5.4.4" evidence="3"/>
<dbReference type="GO" id="GO:0046103">
    <property type="term" value="P:inosine biosynthetic process"/>
    <property type="evidence" value="ECO:0007669"/>
    <property type="project" value="TreeGrafter"/>
</dbReference>
<gene>
    <name evidence="8" type="primary">add</name>
    <name evidence="8" type="ORF">ETP43_03905</name>
</gene>
<protein>
    <recommendedName>
        <fullName evidence="3">adenosine deaminase</fullName>
        <ecNumber evidence="3">3.5.4.4</ecNumber>
    </recommendedName>
</protein>
<evidence type="ECO:0000256" key="1">
    <source>
        <dbReference type="ARBA" id="ARBA00001947"/>
    </source>
</evidence>
<dbReference type="GO" id="GO:0043103">
    <property type="term" value="P:hypoxanthine salvage"/>
    <property type="evidence" value="ECO:0007669"/>
    <property type="project" value="TreeGrafter"/>
</dbReference>
<dbReference type="AlphaFoldDB" id="A0A4Q1RFS0"/>
<evidence type="ECO:0000256" key="3">
    <source>
        <dbReference type="ARBA" id="ARBA00012784"/>
    </source>
</evidence>
<dbReference type="Gene3D" id="3.20.20.140">
    <property type="entry name" value="Metal-dependent hydrolases"/>
    <property type="match status" value="1"/>
</dbReference>
<comment type="cofactor">
    <cofactor evidence="1">
        <name>Zn(2+)</name>
        <dbReference type="ChEBI" id="CHEBI:29105"/>
    </cofactor>
</comment>
<keyword evidence="6" id="KW-0862">Zinc</keyword>
<dbReference type="PANTHER" id="PTHR11409:SF43">
    <property type="entry name" value="ADENOSINE DEAMINASE"/>
    <property type="match status" value="1"/>
</dbReference>
<proteinExistence type="inferred from homology"/>
<keyword evidence="5 8" id="KW-0378">Hydrolase</keyword>
<dbReference type="InterPro" id="IPR032466">
    <property type="entry name" value="Metal_Hydrolase"/>
</dbReference>
<evidence type="ECO:0000256" key="6">
    <source>
        <dbReference type="ARBA" id="ARBA00022833"/>
    </source>
</evidence>
<comment type="caution">
    <text evidence="8">The sequence shown here is derived from an EMBL/GenBank/DDBJ whole genome shotgun (WGS) entry which is preliminary data.</text>
</comment>
<dbReference type="PANTHER" id="PTHR11409">
    <property type="entry name" value="ADENOSINE DEAMINASE"/>
    <property type="match status" value="1"/>
</dbReference>
<name>A0A4Q1RFS0_9FIRM</name>
<sequence length="335" mass="37924">MKERKWLADLPKVDLHCHLDGSLNLETVRNLTGKQEISWEDLQAAADCDSLKTYLEKFDLPLLGMQTAEGLREAAKSFLLDLKKENVMYVEVRFAPQLSVHEGFGCSQVIEAVLEGLREAEAICKISWRVICCAMRHHTMEQNLEVFRTATEYLDRGVCAVDLAGDEASYPASQFTDLFAEARALGIPFTIHAGECHSTENVRTSIEMGAKRIGHGIAMKEDPELMKLAAERDVGIEMCPCSNFQTKAVQEGEEYPLALFWEQGLLVTVNTDNRTVSQTSETRELKMALELMEASQKPVEDEKTFCRKLMENSIRTAFLPEEEKERLRHILEKFS</sequence>
<dbReference type="GO" id="GO:0046872">
    <property type="term" value="F:metal ion binding"/>
    <property type="evidence" value="ECO:0007669"/>
    <property type="project" value="UniProtKB-KW"/>
</dbReference>
<dbReference type="Pfam" id="PF00962">
    <property type="entry name" value="A_deaminase"/>
    <property type="match status" value="1"/>
</dbReference>
<comment type="similarity">
    <text evidence="2">Belongs to the metallo-dependent hydrolases superfamily. Adenosine and AMP deaminases family.</text>
</comment>
<feature type="domain" description="Adenosine deaminase" evidence="7">
    <location>
        <begin position="11"/>
        <end position="331"/>
    </location>
</feature>